<keyword evidence="1 4" id="KW-0808">Transferase</keyword>
<comment type="caution">
    <text evidence="4">The sequence shown here is derived from an EMBL/GenBank/DDBJ whole genome shotgun (WGS) entry which is preliminary data.</text>
</comment>
<reference evidence="4 5" key="1">
    <citation type="submission" date="2019-06" db="EMBL/GenBank/DDBJ databases">
        <title>Rhizobium sp. CL12 isolated from roots of soybean.</title>
        <authorList>
            <person name="Wang C."/>
        </authorList>
    </citation>
    <scope>NUCLEOTIDE SEQUENCE [LARGE SCALE GENOMIC DNA]</scope>
    <source>
        <strain evidence="4 5">CL12</strain>
    </source>
</reference>
<accession>A0A504V460</accession>
<sequence>MNLILVHDEIAWKAYHSIRRHVLFELRGRVDYDETLPDEFKSGHFPLLFSVGGRPVGTSRLDIASEEDEMGTLRLVAILPEYQRQGIGRAMMDEVEKFAAARGLRQLNVNAAHDAVSFYQKIGWHLVDGTRKSPLMTKTLS</sequence>
<keyword evidence="5" id="KW-1185">Reference proteome</keyword>
<evidence type="ECO:0000259" key="3">
    <source>
        <dbReference type="PROSITE" id="PS51186"/>
    </source>
</evidence>
<dbReference type="OrthoDB" id="8114677at2"/>
<dbReference type="Gene3D" id="3.40.630.30">
    <property type="match status" value="1"/>
</dbReference>
<dbReference type="InterPro" id="IPR000182">
    <property type="entry name" value="GNAT_dom"/>
</dbReference>
<gene>
    <name evidence="4" type="ORF">FJQ55_09210</name>
</gene>
<evidence type="ECO:0000256" key="1">
    <source>
        <dbReference type="ARBA" id="ARBA00022679"/>
    </source>
</evidence>
<dbReference type="PANTHER" id="PTHR43877">
    <property type="entry name" value="AMINOALKYLPHOSPHONATE N-ACETYLTRANSFERASE-RELATED-RELATED"/>
    <property type="match status" value="1"/>
</dbReference>
<dbReference type="PROSITE" id="PS51186">
    <property type="entry name" value="GNAT"/>
    <property type="match status" value="1"/>
</dbReference>
<name>A0A504V460_9HYPH</name>
<proteinExistence type="predicted"/>
<dbReference type="Proteomes" id="UP000316429">
    <property type="component" value="Unassembled WGS sequence"/>
</dbReference>
<dbReference type="GO" id="GO:0016747">
    <property type="term" value="F:acyltransferase activity, transferring groups other than amino-acyl groups"/>
    <property type="evidence" value="ECO:0007669"/>
    <property type="project" value="InterPro"/>
</dbReference>
<dbReference type="InterPro" id="IPR050832">
    <property type="entry name" value="Bact_Acetyltransf"/>
</dbReference>
<dbReference type="CDD" id="cd04301">
    <property type="entry name" value="NAT_SF"/>
    <property type="match status" value="1"/>
</dbReference>
<keyword evidence="2" id="KW-0012">Acyltransferase</keyword>
<evidence type="ECO:0000256" key="2">
    <source>
        <dbReference type="ARBA" id="ARBA00023315"/>
    </source>
</evidence>
<feature type="domain" description="N-acetyltransferase" evidence="3">
    <location>
        <begin position="10"/>
        <end position="141"/>
    </location>
</feature>
<dbReference type="Pfam" id="PF00583">
    <property type="entry name" value="Acetyltransf_1"/>
    <property type="match status" value="1"/>
</dbReference>
<dbReference type="SUPFAM" id="SSF55729">
    <property type="entry name" value="Acyl-CoA N-acyltransferases (Nat)"/>
    <property type="match status" value="1"/>
</dbReference>
<evidence type="ECO:0000313" key="5">
    <source>
        <dbReference type="Proteomes" id="UP000316429"/>
    </source>
</evidence>
<dbReference type="AlphaFoldDB" id="A0A504V460"/>
<dbReference type="EMBL" id="VFYP01000001">
    <property type="protein sequence ID" value="TPP12093.1"/>
    <property type="molecule type" value="Genomic_DNA"/>
</dbReference>
<organism evidence="4 5">
    <name type="scientific">Rhizobium glycinendophyticum</name>
    <dbReference type="NCBI Taxonomy" id="2589807"/>
    <lineage>
        <taxon>Bacteria</taxon>
        <taxon>Pseudomonadati</taxon>
        <taxon>Pseudomonadota</taxon>
        <taxon>Alphaproteobacteria</taxon>
        <taxon>Hyphomicrobiales</taxon>
        <taxon>Rhizobiaceae</taxon>
        <taxon>Rhizobium/Agrobacterium group</taxon>
        <taxon>Rhizobium</taxon>
    </lineage>
</organism>
<dbReference type="InterPro" id="IPR016181">
    <property type="entry name" value="Acyl_CoA_acyltransferase"/>
</dbReference>
<protein>
    <submittedName>
        <fullName evidence="4">GNAT family N-acetyltransferase</fullName>
    </submittedName>
</protein>
<evidence type="ECO:0000313" key="4">
    <source>
        <dbReference type="EMBL" id="TPP12093.1"/>
    </source>
</evidence>